<accession>A0A419ERI7</accession>
<feature type="transmembrane region" description="Helical" evidence="1">
    <location>
        <begin position="138"/>
        <end position="155"/>
    </location>
</feature>
<organism evidence="2 3">
    <name type="scientific">Candidatus Abyssobacteria bacterium SURF_17</name>
    <dbReference type="NCBI Taxonomy" id="2093361"/>
    <lineage>
        <taxon>Bacteria</taxon>
        <taxon>Pseudomonadati</taxon>
        <taxon>Candidatus Hydrogenedentota</taxon>
        <taxon>Candidatus Abyssobacteria</taxon>
    </lineage>
</organism>
<dbReference type="Pfam" id="PF06966">
    <property type="entry name" value="DUF1295"/>
    <property type="match status" value="1"/>
</dbReference>
<dbReference type="PANTHER" id="PTHR32251">
    <property type="entry name" value="3-OXO-5-ALPHA-STEROID 4-DEHYDROGENASE"/>
    <property type="match status" value="1"/>
</dbReference>
<feature type="transmembrane region" description="Helical" evidence="1">
    <location>
        <begin position="63"/>
        <end position="81"/>
    </location>
</feature>
<evidence type="ECO:0000256" key="1">
    <source>
        <dbReference type="SAM" id="Phobius"/>
    </source>
</evidence>
<dbReference type="PANTHER" id="PTHR32251:SF17">
    <property type="entry name" value="STEROID 5-ALPHA REDUCTASE C-TERMINAL DOMAIN-CONTAINING PROTEIN"/>
    <property type="match status" value="1"/>
</dbReference>
<gene>
    <name evidence="2" type="ORF">C4532_16885</name>
</gene>
<dbReference type="EMBL" id="QZKI01000121">
    <property type="protein sequence ID" value="RJP65901.1"/>
    <property type="molecule type" value="Genomic_DNA"/>
</dbReference>
<protein>
    <submittedName>
        <fullName evidence="2">DUF1295 domain-containing protein</fullName>
    </submittedName>
</protein>
<dbReference type="Gene3D" id="1.20.120.1630">
    <property type="match status" value="1"/>
</dbReference>
<dbReference type="AlphaFoldDB" id="A0A419ERI7"/>
<dbReference type="PROSITE" id="PS50244">
    <property type="entry name" value="S5A_REDUCTASE"/>
    <property type="match status" value="1"/>
</dbReference>
<dbReference type="Proteomes" id="UP000285961">
    <property type="component" value="Unassembled WGS sequence"/>
</dbReference>
<feature type="transmembrane region" description="Helical" evidence="1">
    <location>
        <begin position="6"/>
        <end position="25"/>
    </location>
</feature>
<keyword evidence="1" id="KW-1133">Transmembrane helix</keyword>
<sequence length="266" mass="30332">MTPAWAVFGTNLAAAMALMFCVWLLSVAKKDASIVDIFWGLGFVVIAWLSFAQADGYWGREVLISLLTTAWGLRLAVHIAFRNRGKGEDPRYRTMREKHGDRFWWVSLFTVFGLQALLLWVISLVVQIGQLSKTPEQLVWLDIVGACVWAVGFFFESVGDWQLARFTADPANKSKLLTRGLWAYTRHPNYFGESLVWWGMFLIALATPYGLWAIISPLVITFLLLRVSGVPLLEESMLAAQPEYRSYAERTRAFIPWFPKKEEKKS</sequence>
<proteinExistence type="predicted"/>
<dbReference type="GO" id="GO:0016020">
    <property type="term" value="C:membrane"/>
    <property type="evidence" value="ECO:0007669"/>
    <property type="project" value="TreeGrafter"/>
</dbReference>
<dbReference type="InterPro" id="IPR010721">
    <property type="entry name" value="UstE-like"/>
</dbReference>
<feature type="transmembrane region" description="Helical" evidence="1">
    <location>
        <begin position="102"/>
        <end position="126"/>
    </location>
</feature>
<keyword evidence="1" id="KW-0812">Transmembrane</keyword>
<comment type="caution">
    <text evidence="2">The sequence shown here is derived from an EMBL/GenBank/DDBJ whole genome shotgun (WGS) entry which is preliminary data.</text>
</comment>
<reference evidence="2 3" key="1">
    <citation type="journal article" date="2017" name="ISME J.">
        <title>Energy and carbon metabolisms in a deep terrestrial subsurface fluid microbial community.</title>
        <authorList>
            <person name="Momper L."/>
            <person name="Jungbluth S.P."/>
            <person name="Lee M.D."/>
            <person name="Amend J.P."/>
        </authorList>
    </citation>
    <scope>NUCLEOTIDE SEQUENCE [LARGE SCALE GENOMIC DNA]</scope>
    <source>
        <strain evidence="2">SURF_17</strain>
    </source>
</reference>
<feature type="transmembrane region" description="Helical" evidence="1">
    <location>
        <begin position="195"/>
        <end position="225"/>
    </location>
</feature>
<keyword evidence="1" id="KW-0472">Membrane</keyword>
<evidence type="ECO:0000313" key="2">
    <source>
        <dbReference type="EMBL" id="RJP65901.1"/>
    </source>
</evidence>
<feature type="transmembrane region" description="Helical" evidence="1">
    <location>
        <begin position="32"/>
        <end position="51"/>
    </location>
</feature>
<evidence type="ECO:0000313" key="3">
    <source>
        <dbReference type="Proteomes" id="UP000285961"/>
    </source>
</evidence>
<name>A0A419ERI7_9BACT</name>